<dbReference type="Pfam" id="PF00617">
    <property type="entry name" value="RasGEF"/>
    <property type="match status" value="1"/>
</dbReference>
<protein>
    <submittedName>
        <fullName evidence="10">Rap guanine nucleotide exchange factor 2</fullName>
    </submittedName>
</protein>
<reference evidence="11" key="1">
    <citation type="submission" date="2017-01" db="EMBL/GenBank/DDBJ databases">
        <title>Comparative genomics of anhydrobiosis in the tardigrade Hypsibius dujardini.</title>
        <authorList>
            <person name="Yoshida Y."/>
            <person name="Koutsovoulos G."/>
            <person name="Laetsch D."/>
            <person name="Stevens L."/>
            <person name="Kumar S."/>
            <person name="Horikawa D."/>
            <person name="Ishino K."/>
            <person name="Komine S."/>
            <person name="Tomita M."/>
            <person name="Blaxter M."/>
            <person name="Arakawa K."/>
        </authorList>
    </citation>
    <scope>NUCLEOTIDE SEQUENCE [LARGE SCALE GENOMIC DNA]</scope>
    <source>
        <strain evidence="11">Z151</strain>
    </source>
</reference>
<dbReference type="InterPro" id="IPR001895">
    <property type="entry name" value="RASGEF_cat_dom"/>
</dbReference>
<comment type="similarity">
    <text evidence="1">Belongs to the RAPGEF2 family.</text>
</comment>
<dbReference type="GO" id="GO:0005085">
    <property type="term" value="F:guanyl-nucleotide exchange factor activity"/>
    <property type="evidence" value="ECO:0007669"/>
    <property type="project" value="UniProtKB-KW"/>
</dbReference>
<dbReference type="PROSITE" id="PS50042">
    <property type="entry name" value="CNMP_BINDING_3"/>
    <property type="match status" value="1"/>
</dbReference>
<dbReference type="PANTHER" id="PTHR23113">
    <property type="entry name" value="GUANINE NUCLEOTIDE EXCHANGE FACTOR"/>
    <property type="match status" value="1"/>
</dbReference>
<dbReference type="InterPro" id="IPR000651">
    <property type="entry name" value="Ras-like_Gua-exchang_fac_N"/>
</dbReference>
<evidence type="ECO:0000256" key="4">
    <source>
        <dbReference type="SAM" id="MobiDB-lite"/>
    </source>
</evidence>
<feature type="domain" description="PDZ" evidence="7">
    <location>
        <begin position="474"/>
        <end position="545"/>
    </location>
</feature>
<dbReference type="Pfam" id="PF00618">
    <property type="entry name" value="RasGEF_N"/>
    <property type="match status" value="1"/>
</dbReference>
<dbReference type="InterPro" id="IPR000595">
    <property type="entry name" value="cNMP-bd_dom"/>
</dbReference>
<feature type="region of interest" description="Disordered" evidence="4">
    <location>
        <begin position="1026"/>
        <end position="1056"/>
    </location>
</feature>
<dbReference type="Gene3D" id="1.10.840.10">
    <property type="entry name" value="Ras guanine-nucleotide exchange factors catalytic domain"/>
    <property type="match status" value="1"/>
</dbReference>
<proteinExistence type="inferred from homology"/>
<dbReference type="InterPro" id="IPR036964">
    <property type="entry name" value="RASGEF_cat_dom_sf"/>
</dbReference>
<dbReference type="PROSITE" id="PS50212">
    <property type="entry name" value="RASGEF_NTER"/>
    <property type="match status" value="1"/>
</dbReference>
<name>A0A1W0XBI1_HYPEX</name>
<dbReference type="InterPro" id="IPR001478">
    <property type="entry name" value="PDZ"/>
</dbReference>
<dbReference type="OrthoDB" id="21144at2759"/>
<feature type="compositionally biased region" description="Pro residues" evidence="4">
    <location>
        <begin position="77"/>
        <end position="89"/>
    </location>
</feature>
<dbReference type="EMBL" id="MTYJ01000005">
    <property type="protein sequence ID" value="OQV24790.1"/>
    <property type="molecule type" value="Genomic_DNA"/>
</dbReference>
<dbReference type="PANTHER" id="PTHR23113:SF249">
    <property type="entry name" value="RAP GUANINE NUCLEOTIDE EXCHANGE FACTOR 6"/>
    <property type="match status" value="1"/>
</dbReference>
<feature type="compositionally biased region" description="Low complexity" evidence="4">
    <location>
        <begin position="130"/>
        <end position="146"/>
    </location>
</feature>
<dbReference type="InterPro" id="IPR018490">
    <property type="entry name" value="cNMP-bd_dom_sf"/>
</dbReference>
<evidence type="ECO:0000259" key="9">
    <source>
        <dbReference type="PROSITE" id="PS50212"/>
    </source>
</evidence>
<accession>A0A1W0XBI1</accession>
<feature type="domain" description="N-terminal Ras-GEF" evidence="9">
    <location>
        <begin position="356"/>
        <end position="469"/>
    </location>
</feature>
<evidence type="ECO:0000259" key="6">
    <source>
        <dbReference type="PROSITE" id="PS50042"/>
    </source>
</evidence>
<evidence type="ECO:0000259" key="8">
    <source>
        <dbReference type="PROSITE" id="PS50200"/>
    </source>
</evidence>
<dbReference type="SMART" id="SM00228">
    <property type="entry name" value="PDZ"/>
    <property type="match status" value="1"/>
</dbReference>
<dbReference type="CDD" id="cd00038">
    <property type="entry name" value="CAP_ED"/>
    <property type="match status" value="1"/>
</dbReference>
<comment type="caution">
    <text evidence="10">The sequence shown here is derived from an EMBL/GenBank/DDBJ whole genome shotgun (WGS) entry which is preliminary data.</text>
</comment>
<feature type="region of interest" description="Disordered" evidence="4">
    <location>
        <begin position="1153"/>
        <end position="1196"/>
    </location>
</feature>
<dbReference type="Pfam" id="PF00595">
    <property type="entry name" value="PDZ"/>
    <property type="match status" value="1"/>
</dbReference>
<dbReference type="SMART" id="SM00147">
    <property type="entry name" value="RasGEF"/>
    <property type="match status" value="1"/>
</dbReference>
<feature type="domain" description="Cyclic nucleotide-binding" evidence="6">
    <location>
        <begin position="223"/>
        <end position="341"/>
    </location>
</feature>
<feature type="compositionally biased region" description="Basic residues" evidence="4">
    <location>
        <begin position="1041"/>
        <end position="1055"/>
    </location>
</feature>
<dbReference type="CDD" id="cd06755">
    <property type="entry name" value="PDZ_RapGEF2_RapGEF6-like"/>
    <property type="match status" value="1"/>
</dbReference>
<dbReference type="Gene3D" id="2.30.42.10">
    <property type="match status" value="1"/>
</dbReference>
<dbReference type="InterPro" id="IPR036034">
    <property type="entry name" value="PDZ_sf"/>
</dbReference>
<keyword evidence="11" id="KW-1185">Reference proteome</keyword>
<feature type="region of interest" description="Disordered" evidence="4">
    <location>
        <begin position="113"/>
        <end position="165"/>
    </location>
</feature>
<evidence type="ECO:0000256" key="2">
    <source>
        <dbReference type="ARBA" id="ARBA00022658"/>
    </source>
</evidence>
<dbReference type="GO" id="GO:0016324">
    <property type="term" value="C:apical plasma membrane"/>
    <property type="evidence" value="ECO:0007669"/>
    <property type="project" value="TreeGrafter"/>
</dbReference>
<feature type="compositionally biased region" description="Low complexity" evidence="4">
    <location>
        <begin position="1269"/>
        <end position="1299"/>
    </location>
</feature>
<dbReference type="Pfam" id="PF00788">
    <property type="entry name" value="RA"/>
    <property type="match status" value="1"/>
</dbReference>
<evidence type="ECO:0000259" key="7">
    <source>
        <dbReference type="PROSITE" id="PS50106"/>
    </source>
</evidence>
<dbReference type="SUPFAM" id="SSF54236">
    <property type="entry name" value="Ubiquitin-like"/>
    <property type="match status" value="1"/>
</dbReference>
<feature type="region of interest" description="Disordered" evidence="4">
    <location>
        <begin position="1265"/>
        <end position="1349"/>
    </location>
</feature>
<dbReference type="CDD" id="cd00155">
    <property type="entry name" value="RasGEF"/>
    <property type="match status" value="1"/>
</dbReference>
<dbReference type="SMART" id="SM00314">
    <property type="entry name" value="RA"/>
    <property type="match status" value="1"/>
</dbReference>
<dbReference type="SUPFAM" id="SSF48366">
    <property type="entry name" value="Ras GEF"/>
    <property type="match status" value="1"/>
</dbReference>
<dbReference type="InterPro" id="IPR000159">
    <property type="entry name" value="RA_dom"/>
</dbReference>
<evidence type="ECO:0000313" key="11">
    <source>
        <dbReference type="Proteomes" id="UP000192578"/>
    </source>
</evidence>
<feature type="domain" description="Ras-GEF" evidence="5">
    <location>
        <begin position="816"/>
        <end position="1042"/>
    </location>
</feature>
<evidence type="ECO:0000256" key="3">
    <source>
        <dbReference type="PROSITE-ProRule" id="PRU00168"/>
    </source>
</evidence>
<dbReference type="InterPro" id="IPR014710">
    <property type="entry name" value="RmlC-like_jellyroll"/>
</dbReference>
<dbReference type="Proteomes" id="UP000192578">
    <property type="component" value="Unassembled WGS sequence"/>
</dbReference>
<dbReference type="PROSITE" id="PS50009">
    <property type="entry name" value="RASGEF_CAT"/>
    <property type="match status" value="1"/>
</dbReference>
<sequence>MANFGFSRFFRYSFGKRYGDASSSSNGQTYRRTNECLVLEPSEVIAIDYPDTQMTRYHVSHAPTVMATGYSSMDSPSEPPPAAAGPPLPARLPARIRRERLLSDNSIQLAVSSSPTDLASYPPYDRSSHGSDSSSGAFSAGSESLSVLNNRQDSTVPDTDSEDEVDLLEDPDMADGEESISSSSCTFRDSLRDALMMDVGLRKREENQAAVDIILDFMQRLPAFAPYTQNIQRSFCEEMMFASVAGAGCLVLQDGEELDSWTVVINGSLQVELPDGEIQNIQVGDCFGVMAPTLENVYYRGVMRTVSDDCQFGLVPKTKFYEILNKGSEHTRKVEDQTGQVIMWLENRLMDASGRRGPVLIKATPERLIGYLIEEHSMTDPFYIEDFLLTYRTFLSSPTEITDRLLMWYADPNLRDRATRVVLLWVNNHFTDFESHPALISFLEQFQFSLETHQKEAQLRLLHVACAAKARHRTVTLTRSTREESLNFSIMGGWDRGFGIFVCDVKKGSRTEEAGVRRGDQILQVNGVRFEHITRNKALEVLRSATHLGITLRSNLRGYREMLTKPDPDSSPRQRKTAFPTRFSADMESFEVDSLQSSASSATLMSGKDSGGDFKKPIITMGHKARLKKALMKMNFISKDSAVGETENGAPVLSSISTDPMGGNILSHPRLKHSRSNPDLTGAGLFEDSSVSVKPEKQTAATHYPDHVLKVYKSDQTFKYLLIHKETTSHEVVMLALAEFGLTEPSQNFCLCQVSVESGNVIKQRRLPDEIQNLAESIPLNGRYYLKNNGVQETLVADDVAPEMWRESQITLLQLNALELAAQLTLQDFAIFKQIEPTEYIEELFHPKRPSATTLRNFEGLANREMFWVITEVCSEPQTVRRAKVIKHFIKLAKLCHEVRNLNSCFAVLSGLNSACVQRLKATWEKVPHKHLRILDSLSCLMDPSRNMNKYRHLLAKWAATPPVIPFYPIVRKDLTFLHEGNETADGQLINFEKLRMISKEIRQLKMYTSQPYYLHEMFEGAFSAPDGRPTVMGGGGGGGRKSHGSRSLPSRKKNTTALSVSAKKLYEEAQMVRKVKQYWNNFDIIIEEAKLHEMSLQCEPSTHNSSSTAAVRRQNSVPEPVTLLTMTGPKFGQQSPHAVQKLLSLSETSKVRQNSNNNSHASQLNRTLQQIPRTSVTSPKPTLKAKAGQGEGKNGMYYHGRTNSEVTGSFGFSLRPPYANVRPVDLSAESSSVTTGVINLVALRKSQSGSVTSTESVSAAGSITDSGLASSHHNSCASSVNSSPSLNSRGSPPGSLLPTTSAQISHPRTASSRVHGGPTLNVVTLPPPALPPRMDPDSGLQTRPRAPPDYRATLARHKGPMVAPIMMMAHRTANGTLKRNGAYDASGSTV</sequence>
<dbReference type="Gene3D" id="2.60.120.10">
    <property type="entry name" value="Jelly Rolls"/>
    <property type="match status" value="1"/>
</dbReference>
<dbReference type="SUPFAM" id="SSF51206">
    <property type="entry name" value="cAMP-binding domain-like"/>
    <property type="match status" value="1"/>
</dbReference>
<feature type="compositionally biased region" description="Polar residues" evidence="4">
    <location>
        <begin position="147"/>
        <end position="158"/>
    </location>
</feature>
<keyword evidence="2 3" id="KW-0344">Guanine-nucleotide releasing factor</keyword>
<evidence type="ECO:0000256" key="1">
    <source>
        <dbReference type="ARBA" id="ARBA00010829"/>
    </source>
</evidence>
<dbReference type="InterPro" id="IPR023578">
    <property type="entry name" value="Ras_GEF_dom_sf"/>
</dbReference>
<evidence type="ECO:0000259" key="5">
    <source>
        <dbReference type="PROSITE" id="PS50009"/>
    </source>
</evidence>
<dbReference type="GO" id="GO:0007265">
    <property type="term" value="P:Ras protein signal transduction"/>
    <property type="evidence" value="ECO:0007669"/>
    <property type="project" value="TreeGrafter"/>
</dbReference>
<dbReference type="InterPro" id="IPR008937">
    <property type="entry name" value="Ras-like_GEF"/>
</dbReference>
<evidence type="ECO:0000313" key="10">
    <source>
        <dbReference type="EMBL" id="OQV24790.1"/>
    </source>
</evidence>
<dbReference type="SUPFAM" id="SSF50156">
    <property type="entry name" value="PDZ domain-like"/>
    <property type="match status" value="1"/>
</dbReference>
<feature type="domain" description="Ras-associating" evidence="8">
    <location>
        <begin position="705"/>
        <end position="791"/>
    </location>
</feature>
<dbReference type="PROSITE" id="PS50106">
    <property type="entry name" value="PDZ"/>
    <property type="match status" value="1"/>
</dbReference>
<dbReference type="CDD" id="cd01785">
    <property type="entry name" value="RA_PDZ-GEF1"/>
    <property type="match status" value="1"/>
</dbReference>
<dbReference type="PROSITE" id="PS50200">
    <property type="entry name" value="RA"/>
    <property type="match status" value="1"/>
</dbReference>
<dbReference type="CDD" id="cd06224">
    <property type="entry name" value="REM"/>
    <property type="match status" value="1"/>
</dbReference>
<feature type="compositionally biased region" description="Polar residues" evidence="4">
    <location>
        <begin position="1300"/>
        <end position="1313"/>
    </location>
</feature>
<feature type="region of interest" description="Disordered" evidence="4">
    <location>
        <begin position="69"/>
        <end position="89"/>
    </location>
</feature>
<dbReference type="InterPro" id="IPR029071">
    <property type="entry name" value="Ubiquitin-like_domsf"/>
</dbReference>
<gene>
    <name evidence="10" type="ORF">BV898_01382</name>
</gene>
<dbReference type="Gene3D" id="3.10.20.90">
    <property type="entry name" value="Phosphatidylinositol 3-kinase Catalytic Subunit, Chain A, domain 1"/>
    <property type="match status" value="1"/>
</dbReference>
<feature type="compositionally biased region" description="Polar residues" evidence="4">
    <location>
        <begin position="1153"/>
        <end position="1181"/>
    </location>
</feature>
<dbReference type="Gene3D" id="1.20.870.10">
    <property type="entry name" value="Son of sevenless (SoS) protein Chain: S domain 1"/>
    <property type="match status" value="1"/>
</dbReference>
<dbReference type="SMART" id="SM00229">
    <property type="entry name" value="RasGEFN"/>
    <property type="match status" value="1"/>
</dbReference>
<organism evidence="10 11">
    <name type="scientific">Hypsibius exemplaris</name>
    <name type="common">Freshwater tardigrade</name>
    <dbReference type="NCBI Taxonomy" id="2072580"/>
    <lineage>
        <taxon>Eukaryota</taxon>
        <taxon>Metazoa</taxon>
        <taxon>Ecdysozoa</taxon>
        <taxon>Tardigrada</taxon>
        <taxon>Eutardigrada</taxon>
        <taxon>Parachela</taxon>
        <taxon>Hypsibioidea</taxon>
        <taxon>Hypsibiidae</taxon>
        <taxon>Hypsibius</taxon>
    </lineage>
</organism>